<protein>
    <recommendedName>
        <fullName evidence="5">Transmembrane protein</fullName>
    </recommendedName>
</protein>
<organism evidence="3 4">
    <name type="scientific">Stylosanthes scabra</name>
    <dbReference type="NCBI Taxonomy" id="79078"/>
    <lineage>
        <taxon>Eukaryota</taxon>
        <taxon>Viridiplantae</taxon>
        <taxon>Streptophyta</taxon>
        <taxon>Embryophyta</taxon>
        <taxon>Tracheophyta</taxon>
        <taxon>Spermatophyta</taxon>
        <taxon>Magnoliopsida</taxon>
        <taxon>eudicotyledons</taxon>
        <taxon>Gunneridae</taxon>
        <taxon>Pentapetalae</taxon>
        <taxon>rosids</taxon>
        <taxon>fabids</taxon>
        <taxon>Fabales</taxon>
        <taxon>Fabaceae</taxon>
        <taxon>Papilionoideae</taxon>
        <taxon>50 kb inversion clade</taxon>
        <taxon>dalbergioids sensu lato</taxon>
        <taxon>Dalbergieae</taxon>
        <taxon>Pterocarpus clade</taxon>
        <taxon>Stylosanthes</taxon>
    </lineage>
</organism>
<dbReference type="PANTHER" id="PTHR36408">
    <property type="entry name" value="TRANSMEMBRANE PROTEIN"/>
    <property type="match status" value="1"/>
</dbReference>
<comment type="caution">
    <text evidence="3">The sequence shown here is derived from an EMBL/GenBank/DDBJ whole genome shotgun (WGS) entry which is preliminary data.</text>
</comment>
<evidence type="ECO:0000256" key="1">
    <source>
        <dbReference type="SAM" id="MobiDB-lite"/>
    </source>
</evidence>
<keyword evidence="2" id="KW-1133">Transmembrane helix</keyword>
<sequence>MLLTFASHLLLAPSPSTLHSLYFARTCNLSNSIISLRSRHHFPILHLHPPLPLKPNHSSCLATRVDAFNLAAYDSDGPLPKHAAAAAGGFDFDYLLSLIEFSCLLSSAIASVCVAVVAALKKELLAAIGTKAAVWGILALVVGVLSGAWIRRRQWRRVCRETVKDGLEVNLLQRIEKLEEDLRSTSAISRVLSRQLEKLAIRFRVTRKTLKDPITETAALAQKNSEAARALAVQSDILEKEMVEIQHVLLAMQEQQRKQLDLIIAIGKTGKLRESKPETREEEDTLETSNPVEDVVKQEVHPIRSLS</sequence>
<gene>
    <name evidence="3" type="ORF">PIB30_017053</name>
</gene>
<keyword evidence="2" id="KW-0812">Transmembrane</keyword>
<keyword evidence="2" id="KW-0472">Membrane</keyword>
<proteinExistence type="predicted"/>
<feature type="compositionally biased region" description="Basic and acidic residues" evidence="1">
    <location>
        <begin position="294"/>
        <end position="307"/>
    </location>
</feature>
<accession>A0ABU6S843</accession>
<feature type="region of interest" description="Disordered" evidence="1">
    <location>
        <begin position="272"/>
        <end position="307"/>
    </location>
</feature>
<evidence type="ECO:0000256" key="2">
    <source>
        <dbReference type="SAM" id="Phobius"/>
    </source>
</evidence>
<dbReference type="Proteomes" id="UP001341840">
    <property type="component" value="Unassembled WGS sequence"/>
</dbReference>
<feature type="transmembrane region" description="Helical" evidence="2">
    <location>
        <begin position="132"/>
        <end position="150"/>
    </location>
</feature>
<feature type="transmembrane region" description="Helical" evidence="2">
    <location>
        <begin position="98"/>
        <end position="120"/>
    </location>
</feature>
<dbReference type="EMBL" id="JASCZI010060464">
    <property type="protein sequence ID" value="MED6132200.1"/>
    <property type="molecule type" value="Genomic_DNA"/>
</dbReference>
<dbReference type="PANTHER" id="PTHR36408:SF1">
    <property type="entry name" value="TRANSMEMBRANE PROTEIN"/>
    <property type="match status" value="1"/>
</dbReference>
<evidence type="ECO:0000313" key="3">
    <source>
        <dbReference type="EMBL" id="MED6132200.1"/>
    </source>
</evidence>
<reference evidence="3 4" key="1">
    <citation type="journal article" date="2023" name="Plants (Basel)">
        <title>Bridging the Gap: Combining Genomics and Transcriptomics Approaches to Understand Stylosanthes scabra, an Orphan Legume from the Brazilian Caatinga.</title>
        <authorList>
            <person name="Ferreira-Neto J.R.C."/>
            <person name="da Silva M.D."/>
            <person name="Binneck E."/>
            <person name="de Melo N.F."/>
            <person name="da Silva R.H."/>
            <person name="de Melo A.L.T.M."/>
            <person name="Pandolfi V."/>
            <person name="Bustamante F.O."/>
            <person name="Brasileiro-Vidal A.C."/>
            <person name="Benko-Iseppon A.M."/>
        </authorList>
    </citation>
    <scope>NUCLEOTIDE SEQUENCE [LARGE SCALE GENOMIC DNA]</scope>
    <source>
        <tissue evidence="3">Leaves</tissue>
    </source>
</reference>
<name>A0ABU6S843_9FABA</name>
<evidence type="ECO:0000313" key="4">
    <source>
        <dbReference type="Proteomes" id="UP001341840"/>
    </source>
</evidence>
<evidence type="ECO:0008006" key="5">
    <source>
        <dbReference type="Google" id="ProtNLM"/>
    </source>
</evidence>
<keyword evidence="4" id="KW-1185">Reference proteome</keyword>